<name>A0A4Y2HQ46_ARAVE</name>
<evidence type="ECO:0000313" key="3">
    <source>
        <dbReference type="EMBL" id="GBM67455.1"/>
    </source>
</evidence>
<keyword evidence="4" id="KW-1185">Reference proteome</keyword>
<dbReference type="EMBL" id="BGPR01002085">
    <property type="protein sequence ID" value="GBM67455.1"/>
    <property type="molecule type" value="Genomic_DNA"/>
</dbReference>
<feature type="domain" description="Pyruvate phosphate dikinase AMP/ATP-binding" evidence="2">
    <location>
        <begin position="5"/>
        <end position="78"/>
    </location>
</feature>
<reference evidence="3 4" key="1">
    <citation type="journal article" date="2019" name="Sci. Rep.">
        <title>Orb-weaving spider Araneus ventricosus genome elucidates the spidroin gene catalogue.</title>
        <authorList>
            <person name="Kono N."/>
            <person name="Nakamura H."/>
            <person name="Ohtoshi R."/>
            <person name="Moran D.A.P."/>
            <person name="Shinohara A."/>
            <person name="Yoshida Y."/>
            <person name="Fujiwara M."/>
            <person name="Mori M."/>
            <person name="Tomita M."/>
            <person name="Arakawa K."/>
        </authorList>
    </citation>
    <scope>NUCLEOTIDE SEQUENCE [LARGE SCALE GENOMIC DNA]</scope>
</reference>
<dbReference type="Gene3D" id="3.30.470.20">
    <property type="entry name" value="ATP-grasp fold, B domain"/>
    <property type="match status" value="1"/>
</dbReference>
<sequence>MQGSGGVVTEDIEENLRDNSCLSKETAERLGKIGIKIEEFYRSSRDIEWGIANDDIYMLQSRPVTNAMAETDDEIIHEFDSPLRWENEYLTTANVGEVMPNAISPLGIDFSFKYFNIGLRRLMKGIGFADSLFKAKYFLTGMVTFCNRMMMNVIEMVTQHGFGTPSSKAFMLSIYGRILDDPDLLQCAKERSSNAKMKSISLKARIKNKWNLYFGDLGLQNLKKRINNYHQNFLKQNTAKETFKALINSCSDFDEVCEKHMSCSGVSSDWNMEMFSILWKDAKDFSADICWNFALIVRCPDDRKSLLRPVDSLEQLSEPGHRWKIVFHPNVL</sequence>
<dbReference type="GO" id="GO:0016301">
    <property type="term" value="F:kinase activity"/>
    <property type="evidence" value="ECO:0007669"/>
    <property type="project" value="InterPro"/>
</dbReference>
<dbReference type="SUPFAM" id="SSF56059">
    <property type="entry name" value="Glutathione synthetase ATP-binding domain-like"/>
    <property type="match status" value="1"/>
</dbReference>
<dbReference type="InterPro" id="IPR002192">
    <property type="entry name" value="PPDK_AMP/ATP-bd"/>
</dbReference>
<evidence type="ECO:0000256" key="1">
    <source>
        <dbReference type="ARBA" id="ARBA00007837"/>
    </source>
</evidence>
<comment type="similarity">
    <text evidence="1">Belongs to the PEP-utilizing enzyme family.</text>
</comment>
<protein>
    <recommendedName>
        <fullName evidence="2">Pyruvate phosphate dikinase AMP/ATP-binding domain-containing protein</fullName>
    </recommendedName>
</protein>
<proteinExistence type="inferred from homology"/>
<evidence type="ECO:0000313" key="4">
    <source>
        <dbReference type="Proteomes" id="UP000499080"/>
    </source>
</evidence>
<comment type="caution">
    <text evidence="3">The sequence shown here is derived from an EMBL/GenBank/DDBJ whole genome shotgun (WGS) entry which is preliminary data.</text>
</comment>
<dbReference type="Pfam" id="PF01326">
    <property type="entry name" value="PPDK_N"/>
    <property type="match status" value="1"/>
</dbReference>
<organism evidence="3 4">
    <name type="scientific">Araneus ventricosus</name>
    <name type="common">Orbweaver spider</name>
    <name type="synonym">Epeira ventricosa</name>
    <dbReference type="NCBI Taxonomy" id="182803"/>
    <lineage>
        <taxon>Eukaryota</taxon>
        <taxon>Metazoa</taxon>
        <taxon>Ecdysozoa</taxon>
        <taxon>Arthropoda</taxon>
        <taxon>Chelicerata</taxon>
        <taxon>Arachnida</taxon>
        <taxon>Araneae</taxon>
        <taxon>Araneomorphae</taxon>
        <taxon>Entelegynae</taxon>
        <taxon>Araneoidea</taxon>
        <taxon>Araneidae</taxon>
        <taxon>Araneus</taxon>
    </lineage>
</organism>
<dbReference type="GO" id="GO:0005524">
    <property type="term" value="F:ATP binding"/>
    <property type="evidence" value="ECO:0007669"/>
    <property type="project" value="InterPro"/>
</dbReference>
<dbReference type="AlphaFoldDB" id="A0A4Y2HQ46"/>
<dbReference type="InterPro" id="IPR051549">
    <property type="entry name" value="PEP_Utilizing_Enz"/>
</dbReference>
<accession>A0A4Y2HQ46</accession>
<dbReference type="Proteomes" id="UP000499080">
    <property type="component" value="Unassembled WGS sequence"/>
</dbReference>
<evidence type="ECO:0000259" key="2">
    <source>
        <dbReference type="Pfam" id="PF01326"/>
    </source>
</evidence>
<dbReference type="PANTHER" id="PTHR43615">
    <property type="entry name" value="PHOSPHOENOLPYRUVATE SYNTHASE-RELATED"/>
    <property type="match status" value="1"/>
</dbReference>
<gene>
    <name evidence="3" type="ORF">AVEN_124051_1</name>
</gene>
<dbReference type="PANTHER" id="PTHR43615:SF1">
    <property type="entry name" value="PPDK_N DOMAIN-CONTAINING PROTEIN"/>
    <property type="match status" value="1"/>
</dbReference>
<dbReference type="OrthoDB" id="6434898at2759"/>